<feature type="transmembrane region" description="Helical" evidence="1">
    <location>
        <begin position="39"/>
        <end position="57"/>
    </location>
</feature>
<dbReference type="KEGG" id="uli:ETAA1_01600"/>
<evidence type="ECO:0000313" key="2">
    <source>
        <dbReference type="EMBL" id="QDU18275.1"/>
    </source>
</evidence>
<protein>
    <submittedName>
        <fullName evidence="2">Uncharacterized protein</fullName>
    </submittedName>
</protein>
<gene>
    <name evidence="2" type="ORF">ETAA1_01600</name>
</gene>
<proteinExistence type="predicted"/>
<keyword evidence="3" id="KW-1185">Reference proteome</keyword>
<accession>A0A517XL92</accession>
<sequence length="61" mass="6449">MRKNTVLLTLCLLISGIAGSVVSASLQLHAGIGNTLSMLIGMPITIIVFVLIVFVLSKFGY</sequence>
<dbReference type="EMBL" id="CP036273">
    <property type="protein sequence ID" value="QDU18275.1"/>
    <property type="molecule type" value="Genomic_DNA"/>
</dbReference>
<keyword evidence="1" id="KW-0812">Transmembrane</keyword>
<keyword evidence="1" id="KW-1133">Transmembrane helix</keyword>
<dbReference type="AlphaFoldDB" id="A0A517XL92"/>
<name>A0A517XL92_9BACT</name>
<organism evidence="2 3">
    <name type="scientific">Urbifossiella limnaea</name>
    <dbReference type="NCBI Taxonomy" id="2528023"/>
    <lineage>
        <taxon>Bacteria</taxon>
        <taxon>Pseudomonadati</taxon>
        <taxon>Planctomycetota</taxon>
        <taxon>Planctomycetia</taxon>
        <taxon>Gemmatales</taxon>
        <taxon>Gemmataceae</taxon>
        <taxon>Urbifossiella</taxon>
    </lineage>
</organism>
<reference evidence="2 3" key="1">
    <citation type="submission" date="2019-02" db="EMBL/GenBank/DDBJ databases">
        <title>Deep-cultivation of Planctomycetes and their phenomic and genomic characterization uncovers novel biology.</title>
        <authorList>
            <person name="Wiegand S."/>
            <person name="Jogler M."/>
            <person name="Boedeker C."/>
            <person name="Pinto D."/>
            <person name="Vollmers J."/>
            <person name="Rivas-Marin E."/>
            <person name="Kohn T."/>
            <person name="Peeters S.H."/>
            <person name="Heuer A."/>
            <person name="Rast P."/>
            <person name="Oberbeckmann S."/>
            <person name="Bunk B."/>
            <person name="Jeske O."/>
            <person name="Meyerdierks A."/>
            <person name="Storesund J.E."/>
            <person name="Kallscheuer N."/>
            <person name="Luecker S."/>
            <person name="Lage O.M."/>
            <person name="Pohl T."/>
            <person name="Merkel B.J."/>
            <person name="Hornburger P."/>
            <person name="Mueller R.-W."/>
            <person name="Bruemmer F."/>
            <person name="Labrenz M."/>
            <person name="Spormann A.M."/>
            <person name="Op den Camp H."/>
            <person name="Overmann J."/>
            <person name="Amann R."/>
            <person name="Jetten M.S.M."/>
            <person name="Mascher T."/>
            <person name="Medema M.H."/>
            <person name="Devos D.P."/>
            <person name="Kaster A.-K."/>
            <person name="Ovreas L."/>
            <person name="Rohde M."/>
            <person name="Galperin M.Y."/>
            <person name="Jogler C."/>
        </authorList>
    </citation>
    <scope>NUCLEOTIDE SEQUENCE [LARGE SCALE GENOMIC DNA]</scope>
    <source>
        <strain evidence="2 3">ETA_A1</strain>
    </source>
</reference>
<evidence type="ECO:0000313" key="3">
    <source>
        <dbReference type="Proteomes" id="UP000319576"/>
    </source>
</evidence>
<keyword evidence="1" id="KW-0472">Membrane</keyword>
<dbReference type="Proteomes" id="UP000319576">
    <property type="component" value="Chromosome"/>
</dbReference>
<evidence type="ECO:0000256" key="1">
    <source>
        <dbReference type="SAM" id="Phobius"/>
    </source>
</evidence>